<reference evidence="1 2" key="1">
    <citation type="journal article" date="2022" name="bioRxiv">
        <title>The genome of the oomycete Peronosclerospora sorghi, a cosmopolitan pathogen of maize and sorghum, is inflated with dispersed pseudogenes.</title>
        <authorList>
            <person name="Fletcher K."/>
            <person name="Martin F."/>
            <person name="Isakeit T."/>
            <person name="Cavanaugh K."/>
            <person name="Magill C."/>
            <person name="Michelmore R."/>
        </authorList>
    </citation>
    <scope>NUCLEOTIDE SEQUENCE [LARGE SCALE GENOMIC DNA]</scope>
    <source>
        <strain evidence="1">P6</strain>
    </source>
</reference>
<keyword evidence="2" id="KW-1185">Reference proteome</keyword>
<dbReference type="Proteomes" id="UP001163321">
    <property type="component" value="Chromosome 13"/>
</dbReference>
<name>A0ACC0WJ12_9STRA</name>
<dbReference type="EMBL" id="CM047592">
    <property type="protein sequence ID" value="KAI9918034.1"/>
    <property type="molecule type" value="Genomic_DNA"/>
</dbReference>
<organism evidence="1 2">
    <name type="scientific">Peronosclerospora sorghi</name>
    <dbReference type="NCBI Taxonomy" id="230839"/>
    <lineage>
        <taxon>Eukaryota</taxon>
        <taxon>Sar</taxon>
        <taxon>Stramenopiles</taxon>
        <taxon>Oomycota</taxon>
        <taxon>Peronosporomycetes</taxon>
        <taxon>Peronosporales</taxon>
        <taxon>Peronosporaceae</taxon>
        <taxon>Peronosclerospora</taxon>
    </lineage>
</organism>
<sequence length="201" mass="22803">MATRIPLAFRRRPRTHKKPIDEIKKWHIYRGDTVRCCFFSRSTSPKMNAHTYETTVEIIAGPHKGTQGEVISVVREKNKVIVENVKMTRVAANGICGWEQTHRYVKATPAAAGRSYLAPSPIHYSNVNLVDPSIGKPTRIAIRFTEEGEKVRVSKKTGTLIPKPAILKERHNPRRTETGPLDTAPEDVLERTVEDWEVTRL</sequence>
<comment type="caution">
    <text evidence="1">The sequence shown here is derived from an EMBL/GenBank/DDBJ whole genome shotgun (WGS) entry which is preliminary data.</text>
</comment>
<evidence type="ECO:0000313" key="2">
    <source>
        <dbReference type="Proteomes" id="UP001163321"/>
    </source>
</evidence>
<protein>
    <submittedName>
        <fullName evidence="1">Uncharacterized protein</fullName>
    </submittedName>
</protein>
<proteinExistence type="predicted"/>
<evidence type="ECO:0000313" key="1">
    <source>
        <dbReference type="EMBL" id="KAI9918034.1"/>
    </source>
</evidence>
<gene>
    <name evidence="1" type="ORF">PsorP6_013126</name>
</gene>
<accession>A0ACC0WJ12</accession>